<evidence type="ECO:0000256" key="1">
    <source>
        <dbReference type="SAM" id="MobiDB-lite"/>
    </source>
</evidence>
<keyword evidence="3" id="KW-1185">Reference proteome</keyword>
<dbReference type="RefSeq" id="WP_135189383.1">
    <property type="nucleotide sequence ID" value="NZ_SPUM01000047.1"/>
</dbReference>
<dbReference type="Pfam" id="PF07793">
    <property type="entry name" value="DUF1631"/>
    <property type="match status" value="1"/>
</dbReference>
<evidence type="ECO:0000313" key="3">
    <source>
        <dbReference type="Proteomes" id="UP000297258"/>
    </source>
</evidence>
<dbReference type="AlphaFoldDB" id="A0A4Y9T164"/>
<dbReference type="OrthoDB" id="6188167at2"/>
<dbReference type="InterPro" id="IPR012434">
    <property type="entry name" value="DUF1631"/>
</dbReference>
<gene>
    <name evidence="2" type="ORF">E4O92_08760</name>
</gene>
<dbReference type="Proteomes" id="UP000297258">
    <property type="component" value="Unassembled WGS sequence"/>
</dbReference>
<evidence type="ECO:0000313" key="2">
    <source>
        <dbReference type="EMBL" id="TFW33002.1"/>
    </source>
</evidence>
<accession>A0A4Y9T164</accession>
<proteinExistence type="predicted"/>
<organism evidence="2 3">
    <name type="scientific">Massilia horti</name>
    <dbReference type="NCBI Taxonomy" id="2562153"/>
    <lineage>
        <taxon>Bacteria</taxon>
        <taxon>Pseudomonadati</taxon>
        <taxon>Pseudomonadota</taxon>
        <taxon>Betaproteobacteria</taxon>
        <taxon>Burkholderiales</taxon>
        <taxon>Oxalobacteraceae</taxon>
        <taxon>Telluria group</taxon>
        <taxon>Massilia</taxon>
    </lineage>
</organism>
<reference evidence="2 3" key="1">
    <citation type="submission" date="2019-03" db="EMBL/GenBank/DDBJ databases">
        <title>Draft genome of Massilia hortus sp. nov., a novel bacterial species of the Oxalobacteraceae family.</title>
        <authorList>
            <person name="Peta V."/>
            <person name="Raths R."/>
            <person name="Bucking H."/>
        </authorList>
    </citation>
    <scope>NUCLEOTIDE SEQUENCE [LARGE SCALE GENOMIC DNA]</scope>
    <source>
        <strain evidence="2 3">ONC3</strain>
    </source>
</reference>
<comment type="caution">
    <text evidence="2">The sequence shown here is derived from an EMBL/GenBank/DDBJ whole genome shotgun (WGS) entry which is preliminary data.</text>
</comment>
<protein>
    <submittedName>
        <fullName evidence="2">DUF1631 family protein</fullName>
    </submittedName>
</protein>
<dbReference type="EMBL" id="SPUM01000047">
    <property type="protein sequence ID" value="TFW33002.1"/>
    <property type="molecule type" value="Genomic_DNA"/>
</dbReference>
<sequence length="773" mass="82662">MTPDSAQTLPATLCPSPTEEALAALVAIAARHAGEALMPMITRMVAALLDLSGPGCDPAGAAQRIKSGNLLNSHSYAFVHLASSALTQAWRKQVEQLVPAPSAAKPATPAVLELVPLEEMDSKVAFGAIARPFDIAHSEALALLSVRLGVLLGRAMLRADQNPFRPEVLLLALHQAWREFEPEQAAHPLILPLLRPDIVFDPGPMLDELNQSLAASGRQGKAERFRKTDDGAAARAAKASRKAALADQLRKLFGADDAALDAEEGVPLIPDLPNMPQGNGGWRPSGADGFIPAATAQLAGGAHAQPNGSASPGVAAVGPGHGMPGQVASSPAHANVAPLLDMLGRIQLDPAPSAAVSEGGSAVPHNVFYLPRLKQSLPQGSLSRNDERTLDLLSRIFETVLLDDAIPPATRELIQFLQVPVLKAALRDNSFFFEEAHPARRMLELLSRMGWEQRKDQDDPMFQVMKRSVERVGQSADAAGEAFVQAVADLESSIGDQERALEQAIAEPVSRALRQEKHATAVRAAQDAVAVRVGSGDVVAVISTFLENKWTTVLTLAYTIEDNKPGAVGNATRTMDELIWSVKPKATQEQRRALIGRLPALLTMLNKWLDAIKWQDAERLQFFAQLAKIHASIVRAPIDASPERQLELAVEAAQQDALRRVAQEQAAAVREEAAPKDETELLVDGLERGMWLAFRQADGSERKVKLAWVSPLRTLFIFSAGAGSDAFSMQADKLVDALRTGQARVVEQEGVVGRVLSEAVQQAAVNDAAAVAA</sequence>
<feature type="region of interest" description="Disordered" evidence="1">
    <location>
        <begin position="299"/>
        <end position="330"/>
    </location>
</feature>
<name>A0A4Y9T164_9BURK</name>